<dbReference type="SMART" id="SM00304">
    <property type="entry name" value="HAMP"/>
    <property type="match status" value="2"/>
</dbReference>
<dbReference type="PANTHER" id="PTHR43531:SF11">
    <property type="entry name" value="METHYL-ACCEPTING CHEMOTAXIS PROTEIN 3"/>
    <property type="match status" value="1"/>
</dbReference>
<evidence type="ECO:0000256" key="3">
    <source>
        <dbReference type="SAM" id="Phobius"/>
    </source>
</evidence>
<dbReference type="PANTHER" id="PTHR43531">
    <property type="entry name" value="PROTEIN ICFG"/>
    <property type="match status" value="1"/>
</dbReference>
<dbReference type="SMART" id="SM00283">
    <property type="entry name" value="MA"/>
    <property type="match status" value="1"/>
</dbReference>
<dbReference type="EMBL" id="UOEQ01000382">
    <property type="protein sequence ID" value="VAW21888.1"/>
    <property type="molecule type" value="Genomic_DNA"/>
</dbReference>
<dbReference type="GO" id="GO:0004888">
    <property type="term" value="F:transmembrane signaling receptor activity"/>
    <property type="evidence" value="ECO:0007669"/>
    <property type="project" value="TreeGrafter"/>
</dbReference>
<dbReference type="SUPFAM" id="SSF55785">
    <property type="entry name" value="PYP-like sensor domain (PAS domain)"/>
    <property type="match status" value="1"/>
</dbReference>
<protein>
    <submittedName>
        <fullName evidence="8">Methyl-accepting chemotaxis sensor/transducer protein</fullName>
    </submittedName>
</protein>
<evidence type="ECO:0000256" key="2">
    <source>
        <dbReference type="ARBA" id="ARBA00029447"/>
    </source>
</evidence>
<dbReference type="Gene3D" id="3.30.450.20">
    <property type="entry name" value="PAS domain"/>
    <property type="match status" value="1"/>
</dbReference>
<dbReference type="Pfam" id="PF08447">
    <property type="entry name" value="PAS_3"/>
    <property type="match status" value="1"/>
</dbReference>
<evidence type="ECO:0000259" key="5">
    <source>
        <dbReference type="PROSITE" id="PS50112"/>
    </source>
</evidence>
<dbReference type="InterPro" id="IPR001610">
    <property type="entry name" value="PAC"/>
</dbReference>
<sequence>MLKLKISTIGIIVSVCLVIFGGILAASSYRNYIGVEELSASWDEFADGPAERSSDLQKLTSALGYGGMVHQFKIYVLRQDPATQQSVEASILAARSAIEAYRVSGTNAQEEQALNDIEAVIGEYEDGLAIIETVADQGLMPMMIDNMVKIDDSAAFSGLATLRNILDQAVVDKSAQIHSAVLNVERFMLISSLVMIGLVAALVAFLVWFTAFRLGRPLNEMSDYMHQMASGDYEQEVPSKNRADELGDMAQAVEIFRQNGLKIQQFEKDTQQQLIVAADNGGKISAIGKSQAVIEFDLEGNIKDANENFLATTGYSLDEIVGRHHSMFCDPAYVNSPEYKDFWKKLGSGEYEAGEYQRFGKNNAMVWILASYNPIFDPEGNPVKVVKYATNISERKAATEALSNGLKNLADGNLDCRIDSQWSGEFEEVRLAFNKTIDQLSNIVGQLHGTSGALKSATGEILSGANDLSERTTKQAATVEETSATVEQLSNTVMQSADKADEANVNSKTLAKTAEMTGETVDLATQAMERITTSSAKISNVIGMIDDIAFQTNLLALNASVEAARAGEAGKGFAVVAVEVRRLAQSAAEASSEVKQLVEQSASEVGTGSKHVVSAAEKIKEMITG</sequence>
<feature type="domain" description="PAC" evidence="6">
    <location>
        <begin position="352"/>
        <end position="404"/>
    </location>
</feature>
<dbReference type="GO" id="GO:0005886">
    <property type="term" value="C:plasma membrane"/>
    <property type="evidence" value="ECO:0007669"/>
    <property type="project" value="TreeGrafter"/>
</dbReference>
<dbReference type="SUPFAM" id="SSF58104">
    <property type="entry name" value="Methyl-accepting chemotaxis protein (MCP) signaling domain"/>
    <property type="match status" value="1"/>
</dbReference>
<dbReference type="InterPro" id="IPR051310">
    <property type="entry name" value="MCP_chemotaxis"/>
</dbReference>
<feature type="domain" description="PAS" evidence="5">
    <location>
        <begin position="293"/>
        <end position="323"/>
    </location>
</feature>
<dbReference type="CDD" id="cd06225">
    <property type="entry name" value="HAMP"/>
    <property type="match status" value="1"/>
</dbReference>
<comment type="similarity">
    <text evidence="2">Belongs to the methyl-accepting chemotaxis (MCP) protein family.</text>
</comment>
<dbReference type="InterPro" id="IPR000700">
    <property type="entry name" value="PAS-assoc_C"/>
</dbReference>
<organism evidence="8">
    <name type="scientific">hydrothermal vent metagenome</name>
    <dbReference type="NCBI Taxonomy" id="652676"/>
    <lineage>
        <taxon>unclassified sequences</taxon>
        <taxon>metagenomes</taxon>
        <taxon>ecological metagenomes</taxon>
    </lineage>
</organism>
<reference evidence="8" key="1">
    <citation type="submission" date="2018-06" db="EMBL/GenBank/DDBJ databases">
        <authorList>
            <person name="Zhirakovskaya E."/>
        </authorList>
    </citation>
    <scope>NUCLEOTIDE SEQUENCE</scope>
</reference>
<keyword evidence="3" id="KW-0812">Transmembrane</keyword>
<evidence type="ECO:0000259" key="6">
    <source>
        <dbReference type="PROSITE" id="PS50113"/>
    </source>
</evidence>
<evidence type="ECO:0000313" key="8">
    <source>
        <dbReference type="EMBL" id="VAW21888.1"/>
    </source>
</evidence>
<dbReference type="PROSITE" id="PS50112">
    <property type="entry name" value="PAS"/>
    <property type="match status" value="1"/>
</dbReference>
<keyword evidence="3" id="KW-0472">Membrane</keyword>
<feature type="transmembrane region" description="Helical" evidence="3">
    <location>
        <begin position="187"/>
        <end position="209"/>
    </location>
</feature>
<gene>
    <name evidence="8" type="ORF">MNBD_ALPHA11-99</name>
</gene>
<feature type="domain" description="HAMP" evidence="7">
    <location>
        <begin position="400"/>
        <end position="445"/>
    </location>
</feature>
<evidence type="ECO:0000259" key="4">
    <source>
        <dbReference type="PROSITE" id="PS50111"/>
    </source>
</evidence>
<feature type="domain" description="Methyl-accepting transducer" evidence="4">
    <location>
        <begin position="450"/>
        <end position="625"/>
    </location>
</feature>
<evidence type="ECO:0000259" key="7">
    <source>
        <dbReference type="PROSITE" id="PS50885"/>
    </source>
</evidence>
<dbReference type="CDD" id="cd00130">
    <property type="entry name" value="PAS"/>
    <property type="match status" value="1"/>
</dbReference>
<dbReference type="GO" id="GO:0006935">
    <property type="term" value="P:chemotaxis"/>
    <property type="evidence" value="ECO:0007669"/>
    <property type="project" value="UniProtKB-KW"/>
</dbReference>
<dbReference type="Pfam" id="PF00672">
    <property type="entry name" value="HAMP"/>
    <property type="match status" value="1"/>
</dbReference>
<feature type="domain" description="HAMP" evidence="7">
    <location>
        <begin position="212"/>
        <end position="265"/>
    </location>
</feature>
<evidence type="ECO:0000256" key="1">
    <source>
        <dbReference type="ARBA" id="ARBA00022500"/>
    </source>
</evidence>
<dbReference type="SMART" id="SM00086">
    <property type="entry name" value="PAC"/>
    <property type="match status" value="1"/>
</dbReference>
<dbReference type="InterPro" id="IPR004089">
    <property type="entry name" value="MCPsignal_dom"/>
</dbReference>
<dbReference type="AlphaFoldDB" id="A0A3B0TV80"/>
<dbReference type="InterPro" id="IPR035965">
    <property type="entry name" value="PAS-like_dom_sf"/>
</dbReference>
<dbReference type="Pfam" id="PF00015">
    <property type="entry name" value="MCPsignal"/>
    <property type="match status" value="1"/>
</dbReference>
<dbReference type="PROSITE" id="PS50885">
    <property type="entry name" value="HAMP"/>
    <property type="match status" value="2"/>
</dbReference>
<feature type="non-terminal residue" evidence="8">
    <location>
        <position position="625"/>
    </location>
</feature>
<feature type="transmembrane region" description="Helical" evidence="3">
    <location>
        <begin position="6"/>
        <end position="26"/>
    </location>
</feature>
<dbReference type="SUPFAM" id="SSF158472">
    <property type="entry name" value="HAMP domain-like"/>
    <property type="match status" value="1"/>
</dbReference>
<dbReference type="PROSITE" id="PS50113">
    <property type="entry name" value="PAC"/>
    <property type="match status" value="1"/>
</dbReference>
<dbReference type="PROSITE" id="PS50111">
    <property type="entry name" value="CHEMOTAXIS_TRANSDUC_2"/>
    <property type="match status" value="1"/>
</dbReference>
<dbReference type="InterPro" id="IPR013655">
    <property type="entry name" value="PAS_fold_3"/>
</dbReference>
<dbReference type="InterPro" id="IPR000014">
    <property type="entry name" value="PAS"/>
</dbReference>
<dbReference type="NCBIfam" id="TIGR00229">
    <property type="entry name" value="sensory_box"/>
    <property type="match status" value="1"/>
</dbReference>
<name>A0A3B0TV80_9ZZZZ</name>
<dbReference type="GO" id="GO:0007165">
    <property type="term" value="P:signal transduction"/>
    <property type="evidence" value="ECO:0007669"/>
    <property type="project" value="InterPro"/>
</dbReference>
<accession>A0A3B0TV80</accession>
<dbReference type="Gene3D" id="1.10.287.950">
    <property type="entry name" value="Methyl-accepting chemotaxis protein"/>
    <property type="match status" value="1"/>
</dbReference>
<dbReference type="Gene3D" id="6.10.340.10">
    <property type="match status" value="1"/>
</dbReference>
<keyword evidence="3" id="KW-1133">Transmembrane helix</keyword>
<keyword evidence="1" id="KW-0145">Chemotaxis</keyword>
<proteinExistence type="inferred from homology"/>
<dbReference type="InterPro" id="IPR003660">
    <property type="entry name" value="HAMP_dom"/>
</dbReference>